<dbReference type="InterPro" id="IPR003594">
    <property type="entry name" value="HATPase_dom"/>
</dbReference>
<dbReference type="SUPFAM" id="SSF47384">
    <property type="entry name" value="Homodimeric domain of signal transducing histidine kinase"/>
    <property type="match status" value="1"/>
</dbReference>
<dbReference type="InterPro" id="IPR001610">
    <property type="entry name" value="PAC"/>
</dbReference>
<evidence type="ECO:0000256" key="5">
    <source>
        <dbReference type="ARBA" id="ARBA00022679"/>
    </source>
</evidence>
<evidence type="ECO:0000256" key="12">
    <source>
        <dbReference type="ARBA" id="ARBA00023136"/>
    </source>
</evidence>
<organism evidence="23 24">
    <name type="scientific">Chitinibacter fontanus</name>
    <dbReference type="NCBI Taxonomy" id="1737446"/>
    <lineage>
        <taxon>Bacteria</taxon>
        <taxon>Pseudomonadati</taxon>
        <taxon>Pseudomonadota</taxon>
        <taxon>Betaproteobacteria</taxon>
        <taxon>Neisseriales</taxon>
        <taxon>Chitinibacteraceae</taxon>
        <taxon>Chitinibacter</taxon>
    </lineage>
</organism>
<dbReference type="Proteomes" id="UP000510822">
    <property type="component" value="Chromosome"/>
</dbReference>
<dbReference type="SMART" id="SM00086">
    <property type="entry name" value="PAC"/>
    <property type="match status" value="3"/>
</dbReference>
<evidence type="ECO:0000256" key="2">
    <source>
        <dbReference type="ARBA" id="ARBA00004370"/>
    </source>
</evidence>
<evidence type="ECO:0000256" key="17">
    <source>
        <dbReference type="SAM" id="Phobius"/>
    </source>
</evidence>
<dbReference type="PROSITE" id="PS50110">
    <property type="entry name" value="RESPONSE_REGULATORY"/>
    <property type="match status" value="2"/>
</dbReference>
<keyword evidence="24" id="KW-1185">Reference proteome</keyword>
<dbReference type="Pfam" id="PF00072">
    <property type="entry name" value="Response_reg"/>
    <property type="match status" value="2"/>
</dbReference>
<dbReference type="Pfam" id="PF00512">
    <property type="entry name" value="HisKA"/>
    <property type="match status" value="1"/>
</dbReference>
<evidence type="ECO:0000259" key="21">
    <source>
        <dbReference type="PROSITE" id="PS50113"/>
    </source>
</evidence>
<dbReference type="InterPro" id="IPR005467">
    <property type="entry name" value="His_kinase_dom"/>
</dbReference>
<dbReference type="GO" id="GO:0005524">
    <property type="term" value="F:ATP binding"/>
    <property type="evidence" value="ECO:0007669"/>
    <property type="project" value="UniProtKB-KW"/>
</dbReference>
<dbReference type="InterPro" id="IPR001789">
    <property type="entry name" value="Sig_transdc_resp-reg_receiver"/>
</dbReference>
<sequence>MDKVIRKFLFRTRVTVAIVILIGLVSSFSAWYIAQVRVQEQEQVRFTQQCDAMINNLRLRVHSLALGLNGARVVPLMTKGALLPNHFRRYIEGRNLQAEFPGALGFGFIRRVSAADVDVYLELQRHYRPEFTIHSLDSSHSADKHDLFVVEYIEPIDKNRAALGLNVASELRRRTAAIRSMLRDEMTLTEVIHLVQAGKNEPGFLMLLPYYLAPLEGAQITTDEQRKESLIGWVYTPILASQLMQGLEKFLPDEADFEVYSGSKAVPDQVLYDRDNHVSRKDSFLASERKFYRQSHVELGGQIWTVDISAVDVKHDLQYWLPMAVLALGLCMTSLLAILLLNMAKTRNRALILADEMSQTARQRELQINAMFDSTPDAIVLADNNGRILSANHALEHIFGYSSVALLGANVSILMPAEHARDHDAHIKKYQKHGPSSVMGKGRALWGKKANGELFPIEISLNRFDFEGRTHLVAQISDITQRYAAEQALRNSQRQLRMILECSGLGTWDLNLQTEAVVFGGTWGEMLGYETPHIVPCLASWKNLVHPDDLELANAVLTAHINQKIDFYSCEMRMRTASGAWKWILTVGRVYERDEQGQVVSIAGIHLDIDSRKQNELMLLRREAELARLQSQLSGVINSATEVSIISTDTQGVIRLFSPGAERMVGYSAAEMLNVQSPAILHLPAELAARAEQIREQTGRVVEGFDVFVFFAKQGLSDTNDWTYVCKNGTQIQVRLSVTAILDDAGEVNGYVGVAINVTEQKRLNEAMATAKEMAESANRAKSDFLANMSHEIRTPMNAVIGFSNLLADTGLTPVQLEYVNSIEQSGEALLNLINDLLDFSKIEAGHLELETIEFDLRHTFEGALDIVSEKAGRQGLDLACLIEPSVPKKLIGDPARLRQIMLNLLNNAIKFTPAGEVVVRVSAVSLTQSLCRVRVTVKDTGIGLTAQGKDKLFKPFTQADSSTTRKFGGTGLGLSICKRLVEAMNGLIGVESTLGEGALFWFEIELGLGVDEVSEPSISVNLSGSRVLVVDDFAANRELLTLQLEAIGVQASCVSRPAEALDLLRANTGFAVAVIDMQLPEMDGLALANELHSIAGYEQLPLILLTSMAVQGLAADAKAAGYSAFLTKPIRQNQLYFALEEALKMRHVAIEDKQLVTVHLMQEQLAAQKPYVLLAEDNPINQKVAVLMLEKLGCRVDVAANGLSAFEAAQQHSYDLVLMDCQMPEMDGFAATRAIRALGAGFTVLPIVALTANAFQSDIDECMQAGMNDFVSKPIRADELQRVLIRWSVQEKQK</sequence>
<feature type="domain" description="Histidine kinase" evidence="18">
    <location>
        <begin position="788"/>
        <end position="1009"/>
    </location>
</feature>
<keyword evidence="12 17" id="KW-0472">Membrane</keyword>
<dbReference type="SMART" id="SM00387">
    <property type="entry name" value="HATPase_c"/>
    <property type="match status" value="1"/>
</dbReference>
<dbReference type="Gene3D" id="3.30.450.350">
    <property type="entry name" value="CHASE domain"/>
    <property type="match status" value="1"/>
</dbReference>
<feature type="domain" description="PAC" evidence="21">
    <location>
        <begin position="718"/>
        <end position="770"/>
    </location>
</feature>
<keyword evidence="4 16" id="KW-0597">Phosphoprotein</keyword>
<dbReference type="InterPro" id="IPR036097">
    <property type="entry name" value="HisK_dim/P_sf"/>
</dbReference>
<evidence type="ECO:0000313" key="24">
    <source>
        <dbReference type="Proteomes" id="UP000510822"/>
    </source>
</evidence>
<evidence type="ECO:0000256" key="8">
    <source>
        <dbReference type="ARBA" id="ARBA00022777"/>
    </source>
</evidence>
<dbReference type="GO" id="GO:0000155">
    <property type="term" value="F:phosphorelay sensor kinase activity"/>
    <property type="evidence" value="ECO:0007669"/>
    <property type="project" value="InterPro"/>
</dbReference>
<dbReference type="PANTHER" id="PTHR45339">
    <property type="entry name" value="HYBRID SIGNAL TRANSDUCTION HISTIDINE KINASE J"/>
    <property type="match status" value="1"/>
</dbReference>
<dbReference type="PROSITE" id="PS50109">
    <property type="entry name" value="HIS_KIN"/>
    <property type="match status" value="1"/>
</dbReference>
<feature type="domain" description="PAS" evidence="20">
    <location>
        <begin position="364"/>
        <end position="434"/>
    </location>
</feature>
<evidence type="ECO:0000259" key="20">
    <source>
        <dbReference type="PROSITE" id="PS50112"/>
    </source>
</evidence>
<keyword evidence="11" id="KW-0902">Two-component regulatory system</keyword>
<dbReference type="InterPro" id="IPR006189">
    <property type="entry name" value="CHASE_dom"/>
</dbReference>
<feature type="domain" description="Response regulatory" evidence="19">
    <location>
        <begin position="1172"/>
        <end position="1289"/>
    </location>
</feature>
<dbReference type="InterPro" id="IPR013767">
    <property type="entry name" value="PAS_fold"/>
</dbReference>
<reference evidence="23 24" key="1">
    <citation type="journal article" date="2016" name="Int. J. Syst. Evol. Microbiol.">
        <title>Chitinibacter fontanus sp. nov., isolated from a spring.</title>
        <authorList>
            <person name="Sheu S.Y."/>
            <person name="Li Y.S."/>
            <person name="Young C.C."/>
            <person name="Chen W.M."/>
        </authorList>
    </citation>
    <scope>NUCLEOTIDE SEQUENCE [LARGE SCALE GENOMIC DNA]</scope>
    <source>
        <strain evidence="23 24">STM-7</strain>
    </source>
</reference>
<dbReference type="Pfam" id="PF08447">
    <property type="entry name" value="PAS_3"/>
    <property type="match status" value="1"/>
</dbReference>
<feature type="modified residue" description="4-aspartylphosphate" evidence="16">
    <location>
        <position position="1077"/>
    </location>
</feature>
<dbReference type="CDD" id="cd17546">
    <property type="entry name" value="REC_hyHK_CKI1_RcsC-like"/>
    <property type="match status" value="1"/>
</dbReference>
<dbReference type="FunFam" id="1.10.287.130:FF:000038">
    <property type="entry name" value="Sensory transduction histidine kinase"/>
    <property type="match status" value="1"/>
</dbReference>
<dbReference type="Pfam" id="PF13426">
    <property type="entry name" value="PAS_9"/>
    <property type="match status" value="1"/>
</dbReference>
<dbReference type="Pfam" id="PF00989">
    <property type="entry name" value="PAS"/>
    <property type="match status" value="1"/>
</dbReference>
<dbReference type="InterPro" id="IPR035965">
    <property type="entry name" value="PAS-like_dom_sf"/>
</dbReference>
<feature type="domain" description="PAS" evidence="20">
    <location>
        <begin position="629"/>
        <end position="674"/>
    </location>
</feature>
<dbReference type="PANTHER" id="PTHR45339:SF1">
    <property type="entry name" value="HYBRID SIGNAL TRANSDUCTION HISTIDINE KINASE J"/>
    <property type="match status" value="1"/>
</dbReference>
<dbReference type="EC" id="2.7.13.3" evidence="3"/>
<feature type="transmembrane region" description="Helical" evidence="17">
    <location>
        <begin position="12"/>
        <end position="34"/>
    </location>
</feature>
<comment type="function">
    <text evidence="14">Member of the two-component regulatory system BvgS/BvgA. Phosphorylates BvgA via a four-step phosphorelay in response to environmental signals.</text>
</comment>
<evidence type="ECO:0000256" key="3">
    <source>
        <dbReference type="ARBA" id="ARBA00012438"/>
    </source>
</evidence>
<dbReference type="InterPro" id="IPR011006">
    <property type="entry name" value="CheY-like_superfamily"/>
</dbReference>
<dbReference type="PRINTS" id="PR00344">
    <property type="entry name" value="BCTRLSENSOR"/>
</dbReference>
<keyword evidence="7" id="KW-0547">Nucleotide-binding</keyword>
<dbReference type="InterPro" id="IPR013655">
    <property type="entry name" value="PAS_fold_3"/>
</dbReference>
<dbReference type="CDD" id="cd00082">
    <property type="entry name" value="HisKA"/>
    <property type="match status" value="1"/>
</dbReference>
<keyword evidence="9" id="KW-0067">ATP-binding</keyword>
<evidence type="ECO:0000256" key="15">
    <source>
        <dbReference type="ARBA" id="ARBA00070152"/>
    </source>
</evidence>
<dbReference type="Gene3D" id="3.30.565.10">
    <property type="entry name" value="Histidine kinase-like ATPase, C-terminal domain"/>
    <property type="match status" value="1"/>
</dbReference>
<dbReference type="SUPFAM" id="SSF52172">
    <property type="entry name" value="CheY-like"/>
    <property type="match status" value="2"/>
</dbReference>
<gene>
    <name evidence="23" type="ORF">HZU75_17075</name>
</gene>
<evidence type="ECO:0000256" key="10">
    <source>
        <dbReference type="ARBA" id="ARBA00022989"/>
    </source>
</evidence>
<dbReference type="InterPro" id="IPR000014">
    <property type="entry name" value="PAS"/>
</dbReference>
<evidence type="ECO:0000256" key="7">
    <source>
        <dbReference type="ARBA" id="ARBA00022741"/>
    </source>
</evidence>
<evidence type="ECO:0000256" key="14">
    <source>
        <dbReference type="ARBA" id="ARBA00058004"/>
    </source>
</evidence>
<dbReference type="GO" id="GO:0006355">
    <property type="term" value="P:regulation of DNA-templated transcription"/>
    <property type="evidence" value="ECO:0007669"/>
    <property type="project" value="InterPro"/>
</dbReference>
<dbReference type="CDD" id="cd16922">
    <property type="entry name" value="HATPase_EvgS-ArcB-TorS-like"/>
    <property type="match status" value="1"/>
</dbReference>
<evidence type="ECO:0000313" key="23">
    <source>
        <dbReference type="EMBL" id="QLI83094.1"/>
    </source>
</evidence>
<dbReference type="RefSeq" id="WP_180307163.1">
    <property type="nucleotide sequence ID" value="NZ_CP058952.1"/>
</dbReference>
<feature type="domain" description="CHASE" evidence="22">
    <location>
        <begin position="78"/>
        <end position="307"/>
    </location>
</feature>
<keyword evidence="8" id="KW-0418">Kinase</keyword>
<name>A0A7D5VC69_9NEIS</name>
<evidence type="ECO:0000259" key="19">
    <source>
        <dbReference type="PROSITE" id="PS50110"/>
    </source>
</evidence>
<dbReference type="KEGG" id="cfon:HZU75_17075"/>
<dbReference type="PROSITE" id="PS50113">
    <property type="entry name" value="PAC"/>
    <property type="match status" value="2"/>
</dbReference>
<comment type="catalytic activity">
    <reaction evidence="1">
        <text>ATP + protein L-histidine = ADP + protein N-phospho-L-histidine.</text>
        <dbReference type="EC" id="2.7.13.3"/>
    </reaction>
</comment>
<dbReference type="PROSITE" id="PS50839">
    <property type="entry name" value="CHASE"/>
    <property type="match status" value="1"/>
</dbReference>
<dbReference type="SUPFAM" id="SSF55785">
    <property type="entry name" value="PYP-like sensor domain (PAS domain)"/>
    <property type="match status" value="3"/>
</dbReference>
<evidence type="ECO:0000256" key="13">
    <source>
        <dbReference type="ARBA" id="ARBA00023306"/>
    </source>
</evidence>
<evidence type="ECO:0000256" key="4">
    <source>
        <dbReference type="ARBA" id="ARBA00022553"/>
    </source>
</evidence>
<evidence type="ECO:0000256" key="9">
    <source>
        <dbReference type="ARBA" id="ARBA00022840"/>
    </source>
</evidence>
<dbReference type="FunFam" id="3.30.565.10:FF:000010">
    <property type="entry name" value="Sensor histidine kinase RcsC"/>
    <property type="match status" value="1"/>
</dbReference>
<dbReference type="InterPro" id="IPR003661">
    <property type="entry name" value="HisK_dim/P_dom"/>
</dbReference>
<evidence type="ECO:0000256" key="1">
    <source>
        <dbReference type="ARBA" id="ARBA00000085"/>
    </source>
</evidence>
<dbReference type="SUPFAM" id="SSF55874">
    <property type="entry name" value="ATPase domain of HSP90 chaperone/DNA topoisomerase II/histidine kinase"/>
    <property type="match status" value="1"/>
</dbReference>
<comment type="subcellular location">
    <subcellularLocation>
        <location evidence="2">Membrane</location>
    </subcellularLocation>
</comment>
<dbReference type="PROSITE" id="PS50112">
    <property type="entry name" value="PAS"/>
    <property type="match status" value="2"/>
</dbReference>
<dbReference type="Pfam" id="PF02518">
    <property type="entry name" value="HATPase_c"/>
    <property type="match status" value="1"/>
</dbReference>
<dbReference type="CDD" id="cd00130">
    <property type="entry name" value="PAS"/>
    <property type="match status" value="3"/>
</dbReference>
<dbReference type="SMART" id="SM01079">
    <property type="entry name" value="CHASE"/>
    <property type="match status" value="1"/>
</dbReference>
<dbReference type="InterPro" id="IPR000700">
    <property type="entry name" value="PAS-assoc_C"/>
</dbReference>
<keyword evidence="5" id="KW-0808">Transferase</keyword>
<dbReference type="InterPro" id="IPR042240">
    <property type="entry name" value="CHASE_sf"/>
</dbReference>
<evidence type="ECO:0000259" key="18">
    <source>
        <dbReference type="PROSITE" id="PS50109"/>
    </source>
</evidence>
<evidence type="ECO:0000256" key="6">
    <source>
        <dbReference type="ARBA" id="ARBA00022692"/>
    </source>
</evidence>
<feature type="domain" description="PAC" evidence="21">
    <location>
        <begin position="568"/>
        <end position="621"/>
    </location>
</feature>
<dbReference type="SMART" id="SM00091">
    <property type="entry name" value="PAS"/>
    <property type="match status" value="3"/>
</dbReference>
<evidence type="ECO:0000256" key="11">
    <source>
        <dbReference type="ARBA" id="ARBA00023012"/>
    </source>
</evidence>
<dbReference type="GO" id="GO:0016020">
    <property type="term" value="C:membrane"/>
    <property type="evidence" value="ECO:0007669"/>
    <property type="project" value="UniProtKB-SubCell"/>
</dbReference>
<feature type="modified residue" description="4-aspartylphosphate" evidence="16">
    <location>
        <position position="1221"/>
    </location>
</feature>
<dbReference type="Gene3D" id="3.30.450.20">
    <property type="entry name" value="PAS domain"/>
    <property type="match status" value="3"/>
</dbReference>
<evidence type="ECO:0000256" key="16">
    <source>
        <dbReference type="PROSITE-ProRule" id="PRU00169"/>
    </source>
</evidence>
<keyword evidence="10 17" id="KW-1133">Transmembrane helix</keyword>
<dbReference type="Gene3D" id="3.40.50.2300">
    <property type="match status" value="2"/>
</dbReference>
<dbReference type="SMART" id="SM00388">
    <property type="entry name" value="HisKA"/>
    <property type="match status" value="1"/>
</dbReference>
<dbReference type="NCBIfam" id="TIGR00229">
    <property type="entry name" value="sensory_box"/>
    <property type="match status" value="3"/>
</dbReference>
<feature type="domain" description="Response regulatory" evidence="19">
    <location>
        <begin position="1027"/>
        <end position="1144"/>
    </location>
</feature>
<dbReference type="Pfam" id="PF03924">
    <property type="entry name" value="CHASE"/>
    <property type="match status" value="1"/>
</dbReference>
<dbReference type="EMBL" id="CP058952">
    <property type="protein sequence ID" value="QLI83094.1"/>
    <property type="molecule type" value="Genomic_DNA"/>
</dbReference>
<proteinExistence type="predicted"/>
<accession>A0A7D5VC69</accession>
<dbReference type="Gene3D" id="1.10.287.130">
    <property type="match status" value="1"/>
</dbReference>
<keyword evidence="13" id="KW-0131">Cell cycle</keyword>
<evidence type="ECO:0000259" key="22">
    <source>
        <dbReference type="PROSITE" id="PS50839"/>
    </source>
</evidence>
<protein>
    <recommendedName>
        <fullName evidence="15">Virulence sensor protein BvgS</fullName>
        <ecNumber evidence="3">2.7.13.3</ecNumber>
    </recommendedName>
</protein>
<feature type="transmembrane region" description="Helical" evidence="17">
    <location>
        <begin position="319"/>
        <end position="341"/>
    </location>
</feature>
<dbReference type="InterPro" id="IPR036890">
    <property type="entry name" value="HATPase_C_sf"/>
</dbReference>
<dbReference type="SMART" id="SM00448">
    <property type="entry name" value="REC"/>
    <property type="match status" value="2"/>
</dbReference>
<keyword evidence="6 17" id="KW-0812">Transmembrane</keyword>
<dbReference type="InterPro" id="IPR004358">
    <property type="entry name" value="Sig_transdc_His_kin-like_C"/>
</dbReference>